<dbReference type="PANTHER" id="PTHR47027:SF20">
    <property type="entry name" value="REVERSE TRANSCRIPTASE-LIKE PROTEIN WITH RNA-DIRECTED DNA POLYMERASE DOMAIN"/>
    <property type="match status" value="1"/>
</dbReference>
<name>A0A8K0A2H4_BRALA</name>
<dbReference type="OrthoDB" id="425681at2759"/>
<sequence length="273" mass="31272">MHRKRFVRLGLVQMGLSLVGSCMGLGAVSVGVHQMLGGFYRVFFVLTVASFLLLNHFTYLGSTTSSNLSLDKEIDKRIGKSATTLARLTTRVWENPKLSVKTKMAVYNACVLSTLLYGSETWQRRLRWLGHVRRMEDGRIPKDLLYGELISGKRRTWRPQLRFKDVCKRDLKALDIDTEHWEDLASDRSRWRCTLSSQLKSGEARLMHSAEGQLLYCTAFLASNMNKQTAAARRKAVKLVTHPLRSRAGNTRVAPGRYVMSDWNLYTHFYRHS</sequence>
<organism evidence="2 3">
    <name type="scientific">Branchiostoma lanceolatum</name>
    <name type="common">Common lancelet</name>
    <name type="synonym">Amphioxus lanceolatum</name>
    <dbReference type="NCBI Taxonomy" id="7740"/>
    <lineage>
        <taxon>Eukaryota</taxon>
        <taxon>Metazoa</taxon>
        <taxon>Chordata</taxon>
        <taxon>Cephalochordata</taxon>
        <taxon>Leptocardii</taxon>
        <taxon>Amphioxiformes</taxon>
        <taxon>Branchiostomatidae</taxon>
        <taxon>Branchiostoma</taxon>
    </lineage>
</organism>
<keyword evidence="1" id="KW-0812">Transmembrane</keyword>
<evidence type="ECO:0000313" key="2">
    <source>
        <dbReference type="EMBL" id="CAH1266854.1"/>
    </source>
</evidence>
<keyword evidence="3" id="KW-1185">Reference proteome</keyword>
<protein>
    <submittedName>
        <fullName evidence="2">Hypp3594 protein</fullName>
    </submittedName>
</protein>
<accession>A0A8K0A2H4</accession>
<feature type="transmembrane region" description="Helical" evidence="1">
    <location>
        <begin position="38"/>
        <end position="60"/>
    </location>
</feature>
<gene>
    <name evidence="2" type="primary">Hypp3594</name>
    <name evidence="2" type="ORF">BLAG_LOCUS20370</name>
</gene>
<keyword evidence="1" id="KW-1133">Transmembrane helix</keyword>
<dbReference type="AlphaFoldDB" id="A0A8K0A2H4"/>
<proteinExistence type="predicted"/>
<evidence type="ECO:0000256" key="1">
    <source>
        <dbReference type="SAM" id="Phobius"/>
    </source>
</evidence>
<feature type="transmembrane region" description="Helical" evidence="1">
    <location>
        <begin position="12"/>
        <end position="32"/>
    </location>
</feature>
<dbReference type="PANTHER" id="PTHR47027">
    <property type="entry name" value="REVERSE TRANSCRIPTASE DOMAIN-CONTAINING PROTEIN"/>
    <property type="match status" value="1"/>
</dbReference>
<dbReference type="Proteomes" id="UP000838412">
    <property type="component" value="Chromosome 6"/>
</dbReference>
<keyword evidence="1" id="KW-0472">Membrane</keyword>
<evidence type="ECO:0000313" key="3">
    <source>
        <dbReference type="Proteomes" id="UP000838412"/>
    </source>
</evidence>
<dbReference type="EMBL" id="OV696691">
    <property type="protein sequence ID" value="CAH1266854.1"/>
    <property type="molecule type" value="Genomic_DNA"/>
</dbReference>
<dbReference type="PROSITE" id="PS51257">
    <property type="entry name" value="PROKAR_LIPOPROTEIN"/>
    <property type="match status" value="1"/>
</dbReference>
<reference evidence="2" key="1">
    <citation type="submission" date="2022-01" db="EMBL/GenBank/DDBJ databases">
        <authorList>
            <person name="Braso-Vives M."/>
        </authorList>
    </citation>
    <scope>NUCLEOTIDE SEQUENCE</scope>
</reference>